<reference evidence="7" key="1">
    <citation type="submission" date="2020-05" db="EMBL/GenBank/DDBJ databases">
        <authorList>
            <person name="Chiriac C."/>
            <person name="Salcher M."/>
            <person name="Ghai R."/>
            <person name="Kavagutti S V."/>
        </authorList>
    </citation>
    <scope>NUCLEOTIDE SEQUENCE</scope>
</reference>
<evidence type="ECO:0000256" key="5">
    <source>
        <dbReference type="ARBA" id="ARBA00023136"/>
    </source>
</evidence>
<dbReference type="GO" id="GO:0008610">
    <property type="term" value="P:lipid biosynthetic process"/>
    <property type="evidence" value="ECO:0007669"/>
    <property type="project" value="UniProtKB-ARBA"/>
</dbReference>
<evidence type="ECO:0000256" key="4">
    <source>
        <dbReference type="ARBA" id="ARBA00022679"/>
    </source>
</evidence>
<comment type="subcellular location">
    <subcellularLocation>
        <location evidence="1">Cell inner membrane</location>
    </subcellularLocation>
</comment>
<dbReference type="GO" id="GO:0016746">
    <property type="term" value="F:acyltransferase activity"/>
    <property type="evidence" value="ECO:0007669"/>
    <property type="project" value="UniProtKB-KW"/>
</dbReference>
<dbReference type="PANTHER" id="PTHR30606">
    <property type="entry name" value="LIPID A BIOSYNTHESIS LAUROYL ACYLTRANSFERASE"/>
    <property type="match status" value="1"/>
</dbReference>
<accession>A0A6J7QTH5</accession>
<keyword evidence="2" id="KW-1003">Cell membrane</keyword>
<dbReference type="InterPro" id="IPR004960">
    <property type="entry name" value="LipA_acyltrans"/>
</dbReference>
<evidence type="ECO:0000256" key="6">
    <source>
        <dbReference type="ARBA" id="ARBA00023315"/>
    </source>
</evidence>
<keyword evidence="3" id="KW-0997">Cell inner membrane</keyword>
<proteinExistence type="predicted"/>
<dbReference type="NCBIfam" id="NF005919">
    <property type="entry name" value="PRK07920.1"/>
    <property type="match status" value="1"/>
</dbReference>
<sequence length="306" mass="33705">MSAIVDRATVAGFGLGWSAVRRMPERSAYALFDRLADASWSRRGKGVTRLESNLNRVLGGDLSEKELREVSREGMRSYMRYYCDAFRLPGWSTERLMSTFELEGKEKLHAAFAAGTGAIVALPHSGNWDHAGAWAAEEFGGVSTVAERLKPEELFAKFLAFREARNIEVIPHEGSGASVFSTLSERATSGRLVAVLSDRDLSHRGIPVEFFGATTKMPVGMAAISVDTGVPLFPGTLWYERDRAMGRIHEPLPMPTTGDRAERIATLVQGLARVFEQGIREHPTDWHMLARVWIDDPAAESGPSPT</sequence>
<evidence type="ECO:0000256" key="2">
    <source>
        <dbReference type="ARBA" id="ARBA00022475"/>
    </source>
</evidence>
<dbReference type="Pfam" id="PF03279">
    <property type="entry name" value="Lip_A_acyltrans"/>
    <property type="match status" value="1"/>
</dbReference>
<protein>
    <submittedName>
        <fullName evidence="7">Unannotated protein</fullName>
    </submittedName>
</protein>
<organism evidence="7">
    <name type="scientific">freshwater metagenome</name>
    <dbReference type="NCBI Taxonomy" id="449393"/>
    <lineage>
        <taxon>unclassified sequences</taxon>
        <taxon>metagenomes</taxon>
        <taxon>ecological metagenomes</taxon>
    </lineage>
</organism>
<dbReference type="GO" id="GO:1901137">
    <property type="term" value="P:carbohydrate derivative biosynthetic process"/>
    <property type="evidence" value="ECO:0007669"/>
    <property type="project" value="UniProtKB-ARBA"/>
</dbReference>
<evidence type="ECO:0000256" key="1">
    <source>
        <dbReference type="ARBA" id="ARBA00004533"/>
    </source>
</evidence>
<keyword evidence="5" id="KW-0472">Membrane</keyword>
<keyword evidence="6" id="KW-0012">Acyltransferase</keyword>
<evidence type="ECO:0000256" key="3">
    <source>
        <dbReference type="ARBA" id="ARBA00022519"/>
    </source>
</evidence>
<dbReference type="PANTHER" id="PTHR30606:SF10">
    <property type="entry name" value="PHOSPHATIDYLINOSITOL MANNOSIDE ACYLTRANSFERASE"/>
    <property type="match status" value="1"/>
</dbReference>
<name>A0A6J7QTH5_9ZZZZ</name>
<dbReference type="AlphaFoldDB" id="A0A6J7QTH5"/>
<gene>
    <name evidence="7" type="ORF">UFOPK3992_01533</name>
</gene>
<dbReference type="CDD" id="cd07984">
    <property type="entry name" value="LPLAT_LABLAT-like"/>
    <property type="match status" value="1"/>
</dbReference>
<evidence type="ECO:0000313" key="7">
    <source>
        <dbReference type="EMBL" id="CAB5017692.1"/>
    </source>
</evidence>
<dbReference type="GO" id="GO:0005886">
    <property type="term" value="C:plasma membrane"/>
    <property type="evidence" value="ECO:0007669"/>
    <property type="project" value="UniProtKB-SubCell"/>
</dbReference>
<dbReference type="EMBL" id="CAFBOZ010000246">
    <property type="protein sequence ID" value="CAB5017692.1"/>
    <property type="molecule type" value="Genomic_DNA"/>
</dbReference>
<keyword evidence="4" id="KW-0808">Transferase</keyword>